<evidence type="ECO:0000313" key="3">
    <source>
        <dbReference type="Proteomes" id="UP001162802"/>
    </source>
</evidence>
<dbReference type="RefSeq" id="WP_243796449.1">
    <property type="nucleotide sequence ID" value="NZ_JALHAT010000001.1"/>
</dbReference>
<protein>
    <submittedName>
        <fullName evidence="2">FecR domain-containing protein</fullName>
    </submittedName>
</protein>
<comment type="caution">
    <text evidence="2">The sequence shown here is derived from an EMBL/GenBank/DDBJ whole genome shotgun (WGS) entry which is preliminary data.</text>
</comment>
<accession>A0ABT0A810</accession>
<dbReference type="Pfam" id="PF04773">
    <property type="entry name" value="FecR"/>
    <property type="match status" value="1"/>
</dbReference>
<dbReference type="EMBL" id="JALHAT010000001">
    <property type="protein sequence ID" value="MCJ1959294.1"/>
    <property type="molecule type" value="Genomic_DNA"/>
</dbReference>
<dbReference type="InterPro" id="IPR006860">
    <property type="entry name" value="FecR"/>
</dbReference>
<proteinExistence type="predicted"/>
<evidence type="ECO:0000313" key="2">
    <source>
        <dbReference type="EMBL" id="MCJ1959294.1"/>
    </source>
</evidence>
<reference evidence="2" key="1">
    <citation type="submission" date="2022-03" db="EMBL/GenBank/DDBJ databases">
        <title>Identification of a novel bacterium isolated from mangrove sediments.</title>
        <authorList>
            <person name="Pan X."/>
        </authorList>
    </citation>
    <scope>NUCLEOTIDE SEQUENCE</scope>
    <source>
        <strain evidence="2">B2637</strain>
    </source>
</reference>
<sequence length="328" mass="35034">MPIDETIRAQALDWAVRTQDPGFYDWESFTTWLERDSAHGEAYDAACAAALDGAELLARASPANDTEPAIASPDEAEGNAAFVDDTLKSYAPVPRRRWLAGALAASVALVAGIGLWHESGPATYEVATAAGETRTVRLGGETTVTLGGDTRLAMEQGNARFVRLEQGQALFSVRHDPDAPFEVAVGEERLRDIGTVFDVRHVNGTLRVAVSEGEVEVNPEREKVRVKPGQVLTRAAGEDRFELAAIAPEQVGEWRAGRLTFVDAPLGDVASDLTRATGIAFSVRPEARGRTVSGSLQIEPIRNDPQSLGALLGLGVVREGAGWSLGPR</sequence>
<keyword evidence="3" id="KW-1185">Reference proteome</keyword>
<dbReference type="Proteomes" id="UP001162802">
    <property type="component" value="Unassembled WGS sequence"/>
</dbReference>
<dbReference type="PANTHER" id="PTHR30273:SF2">
    <property type="entry name" value="PROTEIN FECR"/>
    <property type="match status" value="1"/>
</dbReference>
<feature type="domain" description="FecR protein" evidence="1">
    <location>
        <begin position="125"/>
        <end position="216"/>
    </location>
</feature>
<dbReference type="PIRSF" id="PIRSF018266">
    <property type="entry name" value="FecR"/>
    <property type="match status" value="1"/>
</dbReference>
<name>A0ABT0A810_9SPHN</name>
<gene>
    <name evidence="2" type="ORF">MTR65_01195</name>
</gene>
<dbReference type="PANTHER" id="PTHR30273">
    <property type="entry name" value="PERIPLASMIC SIGNAL SENSOR AND SIGMA FACTOR ACTIVATOR FECR-RELATED"/>
    <property type="match status" value="1"/>
</dbReference>
<dbReference type="Gene3D" id="2.60.120.1440">
    <property type="match status" value="1"/>
</dbReference>
<organism evidence="2 3">
    <name type="scientific">Novosphingobium mangrovi</name>
    <name type="common">ex Hu et al. 2023</name>
    <dbReference type="NCBI Taxonomy" id="2930094"/>
    <lineage>
        <taxon>Bacteria</taxon>
        <taxon>Pseudomonadati</taxon>
        <taxon>Pseudomonadota</taxon>
        <taxon>Alphaproteobacteria</taxon>
        <taxon>Sphingomonadales</taxon>
        <taxon>Sphingomonadaceae</taxon>
        <taxon>Novosphingobium</taxon>
    </lineage>
</organism>
<dbReference type="InterPro" id="IPR012373">
    <property type="entry name" value="Ferrdict_sens_TM"/>
</dbReference>
<evidence type="ECO:0000259" key="1">
    <source>
        <dbReference type="Pfam" id="PF04773"/>
    </source>
</evidence>